<organism evidence="1 2">
    <name type="scientific">Candidatus Synechococcus spongiarum</name>
    <dbReference type="NCBI Taxonomy" id="431041"/>
    <lineage>
        <taxon>Bacteria</taxon>
        <taxon>Bacillati</taxon>
        <taxon>Cyanobacteriota</taxon>
        <taxon>Cyanophyceae</taxon>
        <taxon>Synechococcales</taxon>
        <taxon>Synechococcaceae</taxon>
        <taxon>Synechococcus</taxon>
    </lineage>
</organism>
<dbReference type="Proteomes" id="UP000182631">
    <property type="component" value="Unassembled WGS sequence"/>
</dbReference>
<sequence length="90" mass="9574">MLLVRSYRTFAPLPVPGQKPGPSAVCFCGTILTVTRTGRYPAGLAMGEPGLSSARAEQTRPCRGRLASFPSQVYGVVWLRGVQCDASVTC</sequence>
<accession>A0A165AFQ8</accession>
<evidence type="ECO:0000313" key="2">
    <source>
        <dbReference type="Proteomes" id="UP000182631"/>
    </source>
</evidence>
<dbReference type="EMBL" id="FITM01000095">
    <property type="protein sequence ID" value="SAY38852.1"/>
    <property type="molecule type" value="Genomic_DNA"/>
</dbReference>
<proteinExistence type="predicted"/>
<dbReference type="AlphaFoldDB" id="A0A165AFQ8"/>
<reference evidence="2" key="1">
    <citation type="submission" date="2016-02" db="EMBL/GenBank/DDBJ databases">
        <authorList>
            <person name="liu f."/>
        </authorList>
    </citation>
    <scope>NUCLEOTIDE SEQUENCE [LARGE SCALE GENOMIC DNA]</scope>
</reference>
<gene>
    <name evidence="1" type="ORF">FLM9_888</name>
</gene>
<keyword evidence="2" id="KW-1185">Reference proteome</keyword>
<protein>
    <submittedName>
        <fullName evidence="1">Uncharacterized protein</fullName>
    </submittedName>
</protein>
<evidence type="ECO:0000313" key="1">
    <source>
        <dbReference type="EMBL" id="SAY38852.1"/>
    </source>
</evidence>
<name>A0A165AFQ8_9SYNE</name>